<dbReference type="GO" id="GO:0002161">
    <property type="term" value="F:aminoacyl-tRNA deacylase activity"/>
    <property type="evidence" value="ECO:0007669"/>
    <property type="project" value="InterPro"/>
</dbReference>
<evidence type="ECO:0000256" key="6">
    <source>
        <dbReference type="ARBA" id="ARBA00022840"/>
    </source>
</evidence>
<name>V6DJX6_9BACT</name>
<dbReference type="Gene3D" id="1.10.730.10">
    <property type="entry name" value="Isoleucyl-tRNA Synthetase, Domain 1"/>
    <property type="match status" value="1"/>
</dbReference>
<keyword evidence="5 11" id="KW-0547">Nucleotide-binding</keyword>
<keyword evidence="4 11" id="KW-0436">Ligase</keyword>
<dbReference type="PROSITE" id="PS00178">
    <property type="entry name" value="AA_TRNA_LIGASE_I"/>
    <property type="match status" value="1"/>
</dbReference>
<evidence type="ECO:0000259" key="12">
    <source>
        <dbReference type="Pfam" id="PF00133"/>
    </source>
</evidence>
<evidence type="ECO:0000256" key="4">
    <source>
        <dbReference type="ARBA" id="ARBA00022598"/>
    </source>
</evidence>
<dbReference type="SUPFAM" id="SSF47323">
    <property type="entry name" value="Anticodon-binding domain of a subclass of class I aminoacyl-tRNA synthetases"/>
    <property type="match status" value="1"/>
</dbReference>
<dbReference type="KEGG" id="dpb:BABL1_gene_199"/>
<evidence type="ECO:0000256" key="10">
    <source>
        <dbReference type="NCBIfam" id="TIGR00422"/>
    </source>
</evidence>
<evidence type="ECO:0000256" key="3">
    <source>
        <dbReference type="ARBA" id="ARBA00022490"/>
    </source>
</evidence>
<dbReference type="EMBL" id="HG793133">
    <property type="protein sequence ID" value="CDK30816.1"/>
    <property type="molecule type" value="Genomic_DNA"/>
</dbReference>
<dbReference type="SUPFAM" id="SSF50677">
    <property type="entry name" value="ValRS/IleRS/LeuRS editing domain"/>
    <property type="match status" value="1"/>
</dbReference>
<dbReference type="InterPro" id="IPR014729">
    <property type="entry name" value="Rossmann-like_a/b/a_fold"/>
</dbReference>
<dbReference type="NCBIfam" id="NF009687">
    <property type="entry name" value="PRK13208.1"/>
    <property type="match status" value="1"/>
</dbReference>
<dbReference type="OrthoDB" id="9810365at2"/>
<dbReference type="Pfam" id="PF08264">
    <property type="entry name" value="Anticodon_1"/>
    <property type="match status" value="1"/>
</dbReference>
<dbReference type="InterPro" id="IPR002300">
    <property type="entry name" value="aa-tRNA-synth_Ia"/>
</dbReference>
<dbReference type="PANTHER" id="PTHR11946:SF93">
    <property type="entry name" value="VALINE--TRNA LIGASE, CHLOROPLASTIC_MITOCHONDRIAL 2"/>
    <property type="match status" value="1"/>
</dbReference>
<dbReference type="PANTHER" id="PTHR11946">
    <property type="entry name" value="VALYL-TRNA SYNTHETASES"/>
    <property type="match status" value="1"/>
</dbReference>
<reference evidence="14 15" key="1">
    <citation type="journal article" date="2015" name="Biol. Direct">
        <title>Babela massiliensis, a representative of a widespread bacterial phylum with unusual adaptations to parasitism in amoebae.</title>
        <authorList>
            <person name="Pagnier I."/>
            <person name="Yutin N."/>
            <person name="Croce O."/>
            <person name="Makarova K.S."/>
            <person name="Wolf Y.I."/>
            <person name="Benamar S."/>
            <person name="Raoult D."/>
            <person name="Koonin E.V."/>
            <person name="La Scola B."/>
        </authorList>
    </citation>
    <scope>NUCLEOTIDE SEQUENCE [LARGE SCALE GENOMIC DNA]</scope>
    <source>
        <strain evidence="15">BABL1</strain>
    </source>
</reference>
<dbReference type="PATRIC" id="fig|673862.3.peg.704"/>
<evidence type="ECO:0000313" key="15">
    <source>
        <dbReference type="Proteomes" id="UP000018769"/>
    </source>
</evidence>
<dbReference type="FunFam" id="3.40.50.620:FF:000192">
    <property type="entry name" value="Valine--tRNA ligase"/>
    <property type="match status" value="1"/>
</dbReference>
<dbReference type="InterPro" id="IPR009080">
    <property type="entry name" value="tRNAsynth_Ia_anticodon-bd"/>
</dbReference>
<evidence type="ECO:0000313" key="14">
    <source>
        <dbReference type="EMBL" id="CDK30816.1"/>
    </source>
</evidence>
<dbReference type="SUPFAM" id="SSF52374">
    <property type="entry name" value="Nucleotidylyl transferase"/>
    <property type="match status" value="1"/>
</dbReference>
<dbReference type="InterPro" id="IPR002303">
    <property type="entry name" value="Valyl-tRNA_ligase"/>
</dbReference>
<feature type="domain" description="Aminoacyl-tRNA synthetase class Ia" evidence="12">
    <location>
        <begin position="18"/>
        <end position="589"/>
    </location>
</feature>
<dbReference type="Gene3D" id="3.90.740.10">
    <property type="entry name" value="Valyl/Leucyl/Isoleucyl-tRNA synthetase, editing domain"/>
    <property type="match status" value="1"/>
</dbReference>
<dbReference type="InterPro" id="IPR013155">
    <property type="entry name" value="M/V/L/I-tRNA-synth_anticd-bd"/>
</dbReference>
<keyword evidence="6 11" id="KW-0067">ATP-binding</keyword>
<dbReference type="GO" id="GO:0004832">
    <property type="term" value="F:valine-tRNA ligase activity"/>
    <property type="evidence" value="ECO:0007669"/>
    <property type="project" value="UniProtKB-UniRule"/>
</dbReference>
<dbReference type="InterPro" id="IPR033705">
    <property type="entry name" value="Anticodon_Ia_Val"/>
</dbReference>
<dbReference type="GO" id="GO:0006438">
    <property type="term" value="P:valyl-tRNA aminoacylation"/>
    <property type="evidence" value="ECO:0007669"/>
    <property type="project" value="UniProtKB-UniRule"/>
</dbReference>
<accession>V6DJX6</accession>
<dbReference type="HOGENOM" id="CLU_001493_0_2_7"/>
<dbReference type="Proteomes" id="UP000018769">
    <property type="component" value="Chromosome I"/>
</dbReference>
<evidence type="ECO:0000256" key="5">
    <source>
        <dbReference type="ARBA" id="ARBA00022741"/>
    </source>
</evidence>
<dbReference type="AlphaFoldDB" id="V6DJX6"/>
<dbReference type="Pfam" id="PF00133">
    <property type="entry name" value="tRNA-synt_1"/>
    <property type="match status" value="1"/>
</dbReference>
<evidence type="ECO:0000256" key="2">
    <source>
        <dbReference type="ARBA" id="ARBA00013169"/>
    </source>
</evidence>
<evidence type="ECO:0000256" key="1">
    <source>
        <dbReference type="ARBA" id="ARBA00004496"/>
    </source>
</evidence>
<dbReference type="PRINTS" id="PR00986">
    <property type="entry name" value="TRNASYNTHVAL"/>
</dbReference>
<dbReference type="HAMAP" id="MF_02005">
    <property type="entry name" value="Val_tRNA_synth_type2"/>
    <property type="match status" value="1"/>
</dbReference>
<dbReference type="InterPro" id="IPR022874">
    <property type="entry name" value="Valine-tRNA_ligase_type_2"/>
</dbReference>
<proteinExistence type="inferred from homology"/>
<evidence type="ECO:0000256" key="9">
    <source>
        <dbReference type="ARBA" id="ARBA00047552"/>
    </source>
</evidence>
<sequence>MDKKTEKKYDFGQAEQEIQHYWQEEKVYSYQYKTDQQAILSNTYSIDTPPPTVSGSLHIGHIFSYTQTDIIARYKRMSGYNVFYPLGFDDNGLATERFVEKKLNIQAHDLTRSDFIRLCLEQTIITEKEFEKLWKRVGLSIDWSLNYSTIDFDSRKISQKSFVELYKNGYIYRKSEPAPYCTTCKTTVAQAELDDAEKPSAFNDIIFKVGQENLIVSTTRPELLPSVSALLYNPNDNRYKHLLGQKAIVPIYNYEIDILEDSDVSIEKGSGLVMVSTFGDKQDIIWAKKYNLPYIKSIDFDGRWTDVTGPLKGLKVHQARKKIIELLKENNLLVNQKNITHNVSVHERCKTEIEYLILTQWFLKILPFKSKFLELADKINWYPEFMKSRYINWVENINWDWCLSRQRFYGIPFPVWHCQDCQEVIIADEKDLPIDPQETNYQDKYHSNCPKCNSSSIVPDKDVMDTWNTSSLTPYIAKSLYAKNNPESQIEDYKEFDTNHFIPMSMRPQAHDIIRTWAFYTIVKSFMHSGTIPWKDIVISGHVLSPEKEKISKSQGNTPLTPETLLESHPADAIRYWTASGNLGYDVAFSQNQIAIGQRLIVKLLNAFKFLSTHLNNYNNQEKLEDFLNIGLVNEWIINNLNQSIINYKKHFENYEFKLALDNIDKFFWHDFCDNYLELIKDQLFNPQNYKEEQVKATLSTLYQVGLNILQLYAPFVPHITDNLYNLIYKKNINTKSIHQTTFNDHKIDLYFENSPQVMEHILSIIRQVRKLKSESNLSLKTEINKLTIYTNSNIKDILESEEKLIKAITRAQNIDYILSQESKLGITQEDNIINATVIEL</sequence>
<dbReference type="CDD" id="cd07962">
    <property type="entry name" value="Anticodon_Ia_Val"/>
    <property type="match status" value="1"/>
</dbReference>
<gene>
    <name evidence="14" type="primary">valS</name>
    <name evidence="14" type="ORF">BABL1_gene_199</name>
</gene>
<dbReference type="EC" id="6.1.1.9" evidence="2 10"/>
<keyword evidence="7 11" id="KW-0648">Protein biosynthesis</keyword>
<evidence type="ECO:0000256" key="7">
    <source>
        <dbReference type="ARBA" id="ARBA00022917"/>
    </source>
</evidence>
<dbReference type="GO" id="GO:0005829">
    <property type="term" value="C:cytosol"/>
    <property type="evidence" value="ECO:0007669"/>
    <property type="project" value="TreeGrafter"/>
</dbReference>
<dbReference type="STRING" id="673862.BABL1_gene_199"/>
<organism evidence="14 15">
    <name type="scientific">Candidatus Babela massiliensis</name>
    <dbReference type="NCBI Taxonomy" id="673862"/>
    <lineage>
        <taxon>Bacteria</taxon>
        <taxon>Candidatus Babelota</taxon>
        <taxon>Candidatus Babeliae</taxon>
        <taxon>Candidatus Babeliales</taxon>
        <taxon>Candidatus Babeliaceae</taxon>
        <taxon>Candidatus Babela</taxon>
    </lineage>
</organism>
<comment type="similarity">
    <text evidence="11">Belongs to the class-I aminoacyl-tRNA synthetase family.</text>
</comment>
<dbReference type="RefSeq" id="WP_023792539.1">
    <property type="nucleotide sequence ID" value="NC_023003.1"/>
</dbReference>
<feature type="domain" description="Methionyl/Valyl/Leucyl/Isoleucyl-tRNA synthetase anticodon-binding" evidence="13">
    <location>
        <begin position="635"/>
        <end position="785"/>
    </location>
</feature>
<evidence type="ECO:0000256" key="11">
    <source>
        <dbReference type="RuleBase" id="RU363035"/>
    </source>
</evidence>
<keyword evidence="3" id="KW-0963">Cytoplasm</keyword>
<evidence type="ECO:0000256" key="8">
    <source>
        <dbReference type="ARBA" id="ARBA00023146"/>
    </source>
</evidence>
<dbReference type="InterPro" id="IPR009008">
    <property type="entry name" value="Val/Leu/Ile-tRNA-synth_edit"/>
</dbReference>
<comment type="catalytic activity">
    <reaction evidence="9">
        <text>tRNA(Val) + L-valine + ATP = L-valyl-tRNA(Val) + AMP + diphosphate</text>
        <dbReference type="Rhea" id="RHEA:10704"/>
        <dbReference type="Rhea" id="RHEA-COMP:9672"/>
        <dbReference type="Rhea" id="RHEA-COMP:9708"/>
        <dbReference type="ChEBI" id="CHEBI:30616"/>
        <dbReference type="ChEBI" id="CHEBI:33019"/>
        <dbReference type="ChEBI" id="CHEBI:57762"/>
        <dbReference type="ChEBI" id="CHEBI:78442"/>
        <dbReference type="ChEBI" id="CHEBI:78537"/>
        <dbReference type="ChEBI" id="CHEBI:456215"/>
        <dbReference type="EC" id="6.1.1.9"/>
    </reaction>
</comment>
<dbReference type="eggNOG" id="COG0525">
    <property type="taxonomic scope" value="Bacteria"/>
</dbReference>
<comment type="subcellular location">
    <subcellularLocation>
        <location evidence="1">Cytoplasm</location>
    </subcellularLocation>
</comment>
<dbReference type="InterPro" id="IPR001412">
    <property type="entry name" value="aa-tRNA-synth_I_CS"/>
</dbReference>
<keyword evidence="15" id="KW-1185">Reference proteome</keyword>
<dbReference type="NCBIfam" id="TIGR00422">
    <property type="entry name" value="valS"/>
    <property type="match status" value="1"/>
</dbReference>
<dbReference type="GO" id="GO:0005524">
    <property type="term" value="F:ATP binding"/>
    <property type="evidence" value="ECO:0007669"/>
    <property type="project" value="UniProtKB-KW"/>
</dbReference>
<evidence type="ECO:0000259" key="13">
    <source>
        <dbReference type="Pfam" id="PF08264"/>
    </source>
</evidence>
<dbReference type="Gene3D" id="3.40.50.620">
    <property type="entry name" value="HUPs"/>
    <property type="match status" value="2"/>
</dbReference>
<protein>
    <recommendedName>
        <fullName evidence="2 10">Valine--tRNA ligase</fullName>
        <ecNumber evidence="2 10">6.1.1.9</ecNumber>
    </recommendedName>
</protein>
<keyword evidence="8 11" id="KW-0030">Aminoacyl-tRNA synthetase</keyword>